<feature type="domain" description="RNA polymerase sigma factor 70 region 4 type 2" evidence="8">
    <location>
        <begin position="138"/>
        <end position="185"/>
    </location>
</feature>
<keyword evidence="3" id="KW-0731">Sigma factor</keyword>
<dbReference type="SUPFAM" id="SSF88659">
    <property type="entry name" value="Sigma3 and sigma4 domains of RNA polymerase sigma factors"/>
    <property type="match status" value="1"/>
</dbReference>
<dbReference type="NCBIfam" id="TIGR02937">
    <property type="entry name" value="sigma70-ECF"/>
    <property type="match status" value="1"/>
</dbReference>
<dbReference type="SUPFAM" id="SSF88946">
    <property type="entry name" value="Sigma2 domain of RNA polymerase sigma factors"/>
    <property type="match status" value="1"/>
</dbReference>
<organism evidence="9 10">
    <name type="scientific">Streptomyces venetus</name>
    <dbReference type="NCBI Taxonomy" id="1701086"/>
    <lineage>
        <taxon>Bacteria</taxon>
        <taxon>Bacillati</taxon>
        <taxon>Actinomycetota</taxon>
        <taxon>Actinomycetes</taxon>
        <taxon>Kitasatosporales</taxon>
        <taxon>Streptomycetaceae</taxon>
        <taxon>Streptomyces</taxon>
    </lineage>
</organism>
<feature type="region of interest" description="Disordered" evidence="6">
    <location>
        <begin position="1"/>
        <end position="23"/>
    </location>
</feature>
<dbReference type="Pfam" id="PF08281">
    <property type="entry name" value="Sigma70_r4_2"/>
    <property type="match status" value="1"/>
</dbReference>
<evidence type="ECO:0000259" key="8">
    <source>
        <dbReference type="Pfam" id="PF08281"/>
    </source>
</evidence>
<keyword evidence="4" id="KW-0238">DNA-binding</keyword>
<dbReference type="Gene3D" id="1.10.10.10">
    <property type="entry name" value="Winged helix-like DNA-binding domain superfamily/Winged helix DNA-binding domain"/>
    <property type="match status" value="1"/>
</dbReference>
<keyword evidence="5" id="KW-0804">Transcription</keyword>
<gene>
    <name evidence="9" type="ORF">GCM10023086_74990</name>
</gene>
<dbReference type="Proteomes" id="UP001501115">
    <property type="component" value="Unassembled WGS sequence"/>
</dbReference>
<evidence type="ECO:0000259" key="7">
    <source>
        <dbReference type="Pfam" id="PF04542"/>
    </source>
</evidence>
<dbReference type="PANTHER" id="PTHR43133">
    <property type="entry name" value="RNA POLYMERASE ECF-TYPE SIGMA FACTO"/>
    <property type="match status" value="1"/>
</dbReference>
<evidence type="ECO:0000256" key="3">
    <source>
        <dbReference type="ARBA" id="ARBA00023082"/>
    </source>
</evidence>
<dbReference type="InterPro" id="IPR013249">
    <property type="entry name" value="RNA_pol_sigma70_r4_t2"/>
</dbReference>
<dbReference type="InterPro" id="IPR013324">
    <property type="entry name" value="RNA_pol_sigma_r3/r4-like"/>
</dbReference>
<evidence type="ECO:0000313" key="10">
    <source>
        <dbReference type="Proteomes" id="UP001501115"/>
    </source>
</evidence>
<evidence type="ECO:0000256" key="5">
    <source>
        <dbReference type="ARBA" id="ARBA00023163"/>
    </source>
</evidence>
<dbReference type="Gene3D" id="1.10.1740.10">
    <property type="match status" value="1"/>
</dbReference>
<name>A0ABP8HIE0_9ACTN</name>
<evidence type="ECO:0000313" key="9">
    <source>
        <dbReference type="EMBL" id="GAA4339761.1"/>
    </source>
</evidence>
<dbReference type="RefSeq" id="WP_345666218.1">
    <property type="nucleotide sequence ID" value="NZ_BAABET010000017.1"/>
</dbReference>
<dbReference type="InterPro" id="IPR007627">
    <property type="entry name" value="RNA_pol_sigma70_r2"/>
</dbReference>
<keyword evidence="2" id="KW-0805">Transcription regulation</keyword>
<dbReference type="EMBL" id="BAABET010000017">
    <property type="protein sequence ID" value="GAA4339761.1"/>
    <property type="molecule type" value="Genomic_DNA"/>
</dbReference>
<accession>A0ABP8HIE0</accession>
<evidence type="ECO:0000256" key="1">
    <source>
        <dbReference type="ARBA" id="ARBA00010641"/>
    </source>
</evidence>
<dbReference type="InterPro" id="IPR013325">
    <property type="entry name" value="RNA_pol_sigma_r2"/>
</dbReference>
<feature type="domain" description="RNA polymerase sigma-70 region 2" evidence="7">
    <location>
        <begin position="34"/>
        <end position="101"/>
    </location>
</feature>
<evidence type="ECO:0000256" key="6">
    <source>
        <dbReference type="SAM" id="MobiDB-lite"/>
    </source>
</evidence>
<dbReference type="InterPro" id="IPR039425">
    <property type="entry name" value="RNA_pol_sigma-70-like"/>
</dbReference>
<comment type="caution">
    <text evidence="9">The sequence shown here is derived from an EMBL/GenBank/DDBJ whole genome shotgun (WGS) entry which is preliminary data.</text>
</comment>
<dbReference type="InterPro" id="IPR036388">
    <property type="entry name" value="WH-like_DNA-bd_sf"/>
</dbReference>
<protein>
    <submittedName>
        <fullName evidence="9">Sigma-70 family RNA polymerase sigma factor</fullName>
    </submittedName>
</protein>
<reference evidence="10" key="1">
    <citation type="journal article" date="2019" name="Int. J. Syst. Evol. Microbiol.">
        <title>The Global Catalogue of Microorganisms (GCM) 10K type strain sequencing project: providing services to taxonomists for standard genome sequencing and annotation.</title>
        <authorList>
            <consortium name="The Broad Institute Genomics Platform"/>
            <consortium name="The Broad Institute Genome Sequencing Center for Infectious Disease"/>
            <person name="Wu L."/>
            <person name="Ma J."/>
        </authorList>
    </citation>
    <scope>NUCLEOTIDE SEQUENCE [LARGE SCALE GENOMIC DNA]</scope>
    <source>
        <strain evidence="10">JCM 31290</strain>
    </source>
</reference>
<sequence length="211" mass="23762">MQVHVGAPSETDQGETGVTQQGQEKGQLVAALWEREAKGLASYAMVRTGGDKAAAEDLVQQTFMAAVIQWDESLAGLDAEERRNWLRSVCRRRWIDGIRRETLGDRLQSDVERLYDRVSPDPAHTVIAREDLDRCWQVFRQLPSRRREVALLYFIEQQSVLRIAEILGIQASGVRKHVAKARQALREAVGGLLDVEPVETSTLREGEGEQE</sequence>
<dbReference type="InterPro" id="IPR014284">
    <property type="entry name" value="RNA_pol_sigma-70_dom"/>
</dbReference>
<comment type="similarity">
    <text evidence="1">Belongs to the sigma-70 factor family. ECF subfamily.</text>
</comment>
<dbReference type="Pfam" id="PF04542">
    <property type="entry name" value="Sigma70_r2"/>
    <property type="match status" value="1"/>
</dbReference>
<evidence type="ECO:0000256" key="4">
    <source>
        <dbReference type="ARBA" id="ARBA00023125"/>
    </source>
</evidence>
<dbReference type="PANTHER" id="PTHR43133:SF8">
    <property type="entry name" value="RNA POLYMERASE SIGMA FACTOR HI_1459-RELATED"/>
    <property type="match status" value="1"/>
</dbReference>
<feature type="compositionally biased region" description="Low complexity" evidence="6">
    <location>
        <begin position="10"/>
        <end position="23"/>
    </location>
</feature>
<evidence type="ECO:0000256" key="2">
    <source>
        <dbReference type="ARBA" id="ARBA00023015"/>
    </source>
</evidence>
<keyword evidence="10" id="KW-1185">Reference proteome</keyword>
<proteinExistence type="inferred from homology"/>